<dbReference type="SUPFAM" id="SSF50494">
    <property type="entry name" value="Trypsin-like serine proteases"/>
    <property type="match status" value="1"/>
</dbReference>
<keyword evidence="2" id="KW-0732">Signal</keyword>
<dbReference type="PRINTS" id="PR00834">
    <property type="entry name" value="PROTEASES2C"/>
</dbReference>
<keyword evidence="4" id="KW-1185">Reference proteome</keyword>
<proteinExistence type="predicted"/>
<feature type="signal peptide" evidence="2">
    <location>
        <begin position="1"/>
        <end position="19"/>
    </location>
</feature>
<keyword evidence="1" id="KW-0720">Serine protease</keyword>
<dbReference type="EMBL" id="JAESVP010000004">
    <property type="protein sequence ID" value="MBL4928439.1"/>
    <property type="molecule type" value="Genomic_DNA"/>
</dbReference>
<keyword evidence="1" id="KW-0645">Protease</keyword>
<keyword evidence="1" id="KW-0378">Hydrolase</keyword>
<name>A0A8J7MVC4_9RHOB</name>
<dbReference type="Proteomes" id="UP000619033">
    <property type="component" value="Unassembled WGS sequence"/>
</dbReference>
<dbReference type="PANTHER" id="PTHR22939:SF129">
    <property type="entry name" value="SERINE PROTEASE HTRA2, MITOCHONDRIAL"/>
    <property type="match status" value="1"/>
</dbReference>
<dbReference type="InterPro" id="IPR036034">
    <property type="entry name" value="PDZ_sf"/>
</dbReference>
<dbReference type="AlphaFoldDB" id="A0A8J7MVC4"/>
<organism evidence="3 4">
    <name type="scientific">Fuscibacter oryzae</name>
    <dbReference type="NCBI Taxonomy" id="2803939"/>
    <lineage>
        <taxon>Bacteria</taxon>
        <taxon>Pseudomonadati</taxon>
        <taxon>Pseudomonadota</taxon>
        <taxon>Alphaproteobacteria</taxon>
        <taxon>Rhodobacterales</taxon>
        <taxon>Paracoccaceae</taxon>
        <taxon>Fuscibacter</taxon>
    </lineage>
</organism>
<dbReference type="InterPro" id="IPR009003">
    <property type="entry name" value="Peptidase_S1_PA"/>
</dbReference>
<sequence length="460" mass="47996">MRRLSALCLVICLPLMALAETAVPQSLPQVQLSFAPVVKAAAPAVVNIYATRIVQDRSSPFSGDPFFDQFFRDLGPVTPRVQNSLGSGVIVGADGIVVSNYHVVEQATDIRVVLTDRREYPAKVLLADQSVDLAVLQLQGATGLPALPLQDSDALQVGDLVLAIGNPFGVGQTVSSGIVSGLARSTLSVGDGRGYFIQTDAPINPGNSGGALVDMNGALIGINTAILTKGGGSNGIGFAIPSNLVSVVLKQARDGATRFQKPWAGVSGQEVDAAMAEAMDMPLPHGVVLTTLHSLSPFTAAGMKPGDVVIRLGAFDTNTPQEMMFRLNTLGVGATIPVSFLRGGQETTTTLTLAPPPDDPPRQETAITQDVALRGATLLRINPAVIAEYDLPADAKGVLVAKAEDIAASVGLAPGDLVQAINGVAVQTPGEALAVLNQGGRRWVLDIQRQGQMLRLRFRL</sequence>
<dbReference type="Gene3D" id="2.30.42.10">
    <property type="match status" value="1"/>
</dbReference>
<dbReference type="GO" id="GO:0004252">
    <property type="term" value="F:serine-type endopeptidase activity"/>
    <property type="evidence" value="ECO:0007669"/>
    <property type="project" value="InterPro"/>
</dbReference>
<accession>A0A8J7MVC4</accession>
<evidence type="ECO:0000313" key="4">
    <source>
        <dbReference type="Proteomes" id="UP000619033"/>
    </source>
</evidence>
<dbReference type="SUPFAM" id="SSF50156">
    <property type="entry name" value="PDZ domain-like"/>
    <property type="match status" value="2"/>
</dbReference>
<dbReference type="RefSeq" id="WP_202660237.1">
    <property type="nucleotide sequence ID" value="NZ_JAESVP010000004.1"/>
</dbReference>
<reference evidence="3" key="1">
    <citation type="submission" date="2021-01" db="EMBL/GenBank/DDBJ databases">
        <title>Genome seq and assembly of Tabrizicola sp. KVB23.</title>
        <authorList>
            <person name="Chhetri G."/>
        </authorList>
    </citation>
    <scope>NUCLEOTIDE SEQUENCE</scope>
    <source>
        <strain evidence="3">KVB23</strain>
    </source>
</reference>
<protein>
    <submittedName>
        <fullName evidence="3">Trypsin-like peptidase domain-containing protein</fullName>
    </submittedName>
</protein>
<dbReference type="Pfam" id="PF13365">
    <property type="entry name" value="Trypsin_2"/>
    <property type="match status" value="1"/>
</dbReference>
<dbReference type="GO" id="GO:0006508">
    <property type="term" value="P:proteolysis"/>
    <property type="evidence" value="ECO:0007669"/>
    <property type="project" value="InterPro"/>
</dbReference>
<dbReference type="Gene3D" id="2.30.42.60">
    <property type="match status" value="1"/>
</dbReference>
<dbReference type="Gene3D" id="2.40.10.120">
    <property type="match status" value="1"/>
</dbReference>
<dbReference type="InterPro" id="IPR001940">
    <property type="entry name" value="Peptidase_S1C"/>
</dbReference>
<comment type="caution">
    <text evidence="3">The sequence shown here is derived from an EMBL/GenBank/DDBJ whole genome shotgun (WGS) entry which is preliminary data.</text>
</comment>
<gene>
    <name evidence="3" type="ORF">JI744_10015</name>
</gene>
<feature type="chain" id="PRO_5035155407" evidence="2">
    <location>
        <begin position="20"/>
        <end position="460"/>
    </location>
</feature>
<evidence type="ECO:0000256" key="2">
    <source>
        <dbReference type="SAM" id="SignalP"/>
    </source>
</evidence>
<evidence type="ECO:0000256" key="1">
    <source>
        <dbReference type="ARBA" id="ARBA00022825"/>
    </source>
</evidence>
<evidence type="ECO:0000313" key="3">
    <source>
        <dbReference type="EMBL" id="MBL4928439.1"/>
    </source>
</evidence>
<dbReference type="PANTHER" id="PTHR22939">
    <property type="entry name" value="SERINE PROTEASE FAMILY S1C HTRA-RELATED"/>
    <property type="match status" value="1"/>
</dbReference>